<dbReference type="Pfam" id="PF01063">
    <property type="entry name" value="Aminotran_4"/>
    <property type="match status" value="1"/>
</dbReference>
<dbReference type="InterPro" id="IPR043132">
    <property type="entry name" value="BCAT-like_C"/>
</dbReference>
<keyword evidence="3" id="KW-1185">Reference proteome</keyword>
<gene>
    <name evidence="2" type="ORF">P154DRAFT_383917</name>
</gene>
<dbReference type="InterPro" id="IPR001544">
    <property type="entry name" value="Aminotrans_IV"/>
</dbReference>
<proteinExistence type="predicted"/>
<feature type="region of interest" description="Disordered" evidence="1">
    <location>
        <begin position="117"/>
        <end position="197"/>
    </location>
</feature>
<accession>A0A6A5X436</accession>
<dbReference type="SUPFAM" id="SSF56752">
    <property type="entry name" value="D-aminoacid aminotransferase-like PLP-dependent enzymes"/>
    <property type="match status" value="1"/>
</dbReference>
<name>A0A6A5X436_9PLEO</name>
<organism evidence="2 3">
    <name type="scientific">Amniculicola lignicola CBS 123094</name>
    <dbReference type="NCBI Taxonomy" id="1392246"/>
    <lineage>
        <taxon>Eukaryota</taxon>
        <taxon>Fungi</taxon>
        <taxon>Dikarya</taxon>
        <taxon>Ascomycota</taxon>
        <taxon>Pezizomycotina</taxon>
        <taxon>Dothideomycetes</taxon>
        <taxon>Pleosporomycetidae</taxon>
        <taxon>Pleosporales</taxon>
        <taxon>Amniculicolaceae</taxon>
        <taxon>Amniculicola</taxon>
    </lineage>
</organism>
<evidence type="ECO:0000256" key="1">
    <source>
        <dbReference type="SAM" id="MobiDB-lite"/>
    </source>
</evidence>
<sequence length="338" mass="36458">TTPSFRLFTSLRYDPLLLTSPENSKSHLNFISPSPFYMLIYHRDRMLEAAQHFEFHAVAQKLQDGPALHAALLQKVNEALSSEAEGDKASPLKLRILFDKSATLEVEISHIPAVPLSTLYPPSLSPPNPTPTPHPANPSPSPSAKPFTPSPLTGGPLTLGPTDSFPPSSNQTPSPSPCPPPEWLIRLDTQPTPSTPFTLLKTTHRAMYDKSRSRALPSNAPSPLFAEVMLYNECDELTEGSTTSLYLFRGGRWVTPPVGVPAGEFGAETLKAGASGDSMWDEGELRKPFAGRWGHSVRSAKVGAGGQRGATRRWALGQGMCMEEPVSVGTVGVGEGVW</sequence>
<dbReference type="InterPro" id="IPR036038">
    <property type="entry name" value="Aminotransferase-like"/>
</dbReference>
<evidence type="ECO:0000313" key="2">
    <source>
        <dbReference type="EMBL" id="KAF2007631.1"/>
    </source>
</evidence>
<dbReference type="InterPro" id="IPR043131">
    <property type="entry name" value="BCAT-like_N"/>
</dbReference>
<protein>
    <submittedName>
        <fullName evidence="2">Uncharacterized protein</fullName>
    </submittedName>
</protein>
<feature type="compositionally biased region" description="Pro residues" evidence="1">
    <location>
        <begin position="123"/>
        <end position="143"/>
    </location>
</feature>
<evidence type="ECO:0000313" key="3">
    <source>
        <dbReference type="Proteomes" id="UP000799779"/>
    </source>
</evidence>
<feature type="compositionally biased region" description="Low complexity" evidence="1">
    <location>
        <begin position="144"/>
        <end position="173"/>
    </location>
</feature>
<dbReference type="Gene3D" id="3.30.470.10">
    <property type="match status" value="1"/>
</dbReference>
<dbReference type="Gene3D" id="3.20.10.10">
    <property type="entry name" value="D-amino Acid Aminotransferase, subunit A, domain 2"/>
    <property type="match status" value="1"/>
</dbReference>
<feature type="non-terminal residue" evidence="2">
    <location>
        <position position="338"/>
    </location>
</feature>
<dbReference type="EMBL" id="ML977556">
    <property type="protein sequence ID" value="KAF2007631.1"/>
    <property type="molecule type" value="Genomic_DNA"/>
</dbReference>
<dbReference type="GO" id="GO:0003824">
    <property type="term" value="F:catalytic activity"/>
    <property type="evidence" value="ECO:0007669"/>
    <property type="project" value="InterPro"/>
</dbReference>
<reference evidence="2" key="1">
    <citation type="journal article" date="2020" name="Stud. Mycol.">
        <title>101 Dothideomycetes genomes: a test case for predicting lifestyles and emergence of pathogens.</title>
        <authorList>
            <person name="Haridas S."/>
            <person name="Albert R."/>
            <person name="Binder M."/>
            <person name="Bloem J."/>
            <person name="Labutti K."/>
            <person name="Salamov A."/>
            <person name="Andreopoulos B."/>
            <person name="Baker S."/>
            <person name="Barry K."/>
            <person name="Bills G."/>
            <person name="Bluhm B."/>
            <person name="Cannon C."/>
            <person name="Castanera R."/>
            <person name="Culley D."/>
            <person name="Daum C."/>
            <person name="Ezra D."/>
            <person name="Gonzalez J."/>
            <person name="Henrissat B."/>
            <person name="Kuo A."/>
            <person name="Liang C."/>
            <person name="Lipzen A."/>
            <person name="Lutzoni F."/>
            <person name="Magnuson J."/>
            <person name="Mondo S."/>
            <person name="Nolan M."/>
            <person name="Ohm R."/>
            <person name="Pangilinan J."/>
            <person name="Park H.-J."/>
            <person name="Ramirez L."/>
            <person name="Alfaro M."/>
            <person name="Sun H."/>
            <person name="Tritt A."/>
            <person name="Yoshinaga Y."/>
            <person name="Zwiers L.-H."/>
            <person name="Turgeon B."/>
            <person name="Goodwin S."/>
            <person name="Spatafora J."/>
            <person name="Crous P."/>
            <person name="Grigoriev I."/>
        </authorList>
    </citation>
    <scope>NUCLEOTIDE SEQUENCE</scope>
    <source>
        <strain evidence="2">CBS 123094</strain>
    </source>
</reference>
<dbReference type="Proteomes" id="UP000799779">
    <property type="component" value="Unassembled WGS sequence"/>
</dbReference>
<dbReference type="OrthoDB" id="5288718at2759"/>
<feature type="non-terminal residue" evidence="2">
    <location>
        <position position="1"/>
    </location>
</feature>
<dbReference type="AlphaFoldDB" id="A0A6A5X436"/>